<keyword evidence="4" id="KW-0210">Decarboxylase</keyword>
<evidence type="ECO:0000256" key="2">
    <source>
        <dbReference type="ARBA" id="ARBA00004323"/>
    </source>
</evidence>
<feature type="region of interest" description="Disordered" evidence="13">
    <location>
        <begin position="320"/>
        <end position="342"/>
    </location>
</feature>
<dbReference type="InterPro" id="IPR044516">
    <property type="entry name" value="UXS-like"/>
</dbReference>
<evidence type="ECO:0000256" key="7">
    <source>
        <dbReference type="ARBA" id="ARBA00023027"/>
    </source>
</evidence>
<evidence type="ECO:0000259" key="14">
    <source>
        <dbReference type="Pfam" id="PF01370"/>
    </source>
</evidence>
<evidence type="ECO:0000256" key="9">
    <source>
        <dbReference type="ARBA" id="ARBA00023136"/>
    </source>
</evidence>
<dbReference type="InterPro" id="IPR036291">
    <property type="entry name" value="NAD(P)-bd_dom_sf"/>
</dbReference>
<keyword evidence="7" id="KW-0520">NAD</keyword>
<accession>C6HZT7</accession>
<reference evidence="15 16" key="1">
    <citation type="journal article" date="2009" name="Appl. Environ. Microbiol.">
        <title>Community genomic and proteomic analyses of chemoautotrophic iron-oxidizing "Leptospirillum rubarum" (Group II) and "Leptospirillum ferrodiazotrophum" (Group III) bacteria in acid mine drainage biofilms.</title>
        <authorList>
            <person name="Goltsman D.S."/>
            <person name="Denef V.J."/>
            <person name="Singer S.W."/>
            <person name="VerBerkmoes N.C."/>
            <person name="Lefsrud M."/>
            <person name="Mueller R.S."/>
            <person name="Dick G.J."/>
            <person name="Sun C.L."/>
            <person name="Wheeler K.E."/>
            <person name="Zemla A."/>
            <person name="Baker B.J."/>
            <person name="Hauser L."/>
            <person name="Land M."/>
            <person name="Shah M.B."/>
            <person name="Thelen M.P."/>
            <person name="Hettich R.L."/>
            <person name="Banfield J.F."/>
        </authorList>
    </citation>
    <scope>NUCLEOTIDE SEQUENCE [LARGE SCALE GENOMIC DNA]</scope>
</reference>
<dbReference type="GO" id="GO:0070403">
    <property type="term" value="F:NAD+ binding"/>
    <property type="evidence" value="ECO:0007669"/>
    <property type="project" value="InterPro"/>
</dbReference>
<keyword evidence="11" id="KW-0456">Lyase</keyword>
<keyword evidence="5" id="KW-0735">Signal-anchor</keyword>
<dbReference type="SUPFAM" id="SSF51735">
    <property type="entry name" value="NAD(P)-binding Rossmann-fold domains"/>
    <property type="match status" value="1"/>
</dbReference>
<protein>
    <submittedName>
        <fullName evidence="15">NAD-dependent epimerase/dehydratase</fullName>
    </submittedName>
</protein>
<dbReference type="PANTHER" id="PTHR43078:SF6">
    <property type="entry name" value="UDP-GLUCURONIC ACID DECARBOXYLASE 1"/>
    <property type="match status" value="1"/>
</dbReference>
<evidence type="ECO:0000256" key="3">
    <source>
        <dbReference type="ARBA" id="ARBA00022692"/>
    </source>
</evidence>
<dbReference type="AlphaFoldDB" id="C6HZT7"/>
<evidence type="ECO:0000256" key="6">
    <source>
        <dbReference type="ARBA" id="ARBA00022989"/>
    </source>
</evidence>
<organism evidence="15 16">
    <name type="scientific">Leptospirillum ferrodiazotrophum</name>
    <dbReference type="NCBI Taxonomy" id="412449"/>
    <lineage>
        <taxon>Bacteria</taxon>
        <taxon>Pseudomonadati</taxon>
        <taxon>Nitrospirota</taxon>
        <taxon>Nitrospiria</taxon>
        <taxon>Nitrospirales</taxon>
        <taxon>Nitrospiraceae</taxon>
        <taxon>Leptospirillum</taxon>
    </lineage>
</organism>
<comment type="subcellular location">
    <subcellularLocation>
        <location evidence="2">Golgi apparatus membrane</location>
        <topology evidence="2">Single-pass type II membrane protein</topology>
    </subcellularLocation>
    <subcellularLocation>
        <location evidence="12">Golgi apparatus</location>
        <location evidence="12">Golgi stack membrane</location>
    </subcellularLocation>
</comment>
<dbReference type="Gene3D" id="3.40.50.720">
    <property type="entry name" value="NAD(P)-binding Rossmann-like Domain"/>
    <property type="match status" value="1"/>
</dbReference>
<keyword evidence="3" id="KW-0812">Transmembrane</keyword>
<name>C6HZT7_9BACT</name>
<dbReference type="Proteomes" id="UP000009374">
    <property type="component" value="Unassembled WGS sequence"/>
</dbReference>
<dbReference type="InterPro" id="IPR001509">
    <property type="entry name" value="Epimerase_deHydtase"/>
</dbReference>
<evidence type="ECO:0000256" key="1">
    <source>
        <dbReference type="ARBA" id="ARBA00001911"/>
    </source>
</evidence>
<evidence type="ECO:0000313" key="15">
    <source>
        <dbReference type="EMBL" id="EES51875.1"/>
    </source>
</evidence>
<evidence type="ECO:0000256" key="4">
    <source>
        <dbReference type="ARBA" id="ARBA00022793"/>
    </source>
</evidence>
<evidence type="ECO:0000256" key="11">
    <source>
        <dbReference type="ARBA" id="ARBA00023239"/>
    </source>
</evidence>
<comment type="cofactor">
    <cofactor evidence="1">
        <name>NAD(+)</name>
        <dbReference type="ChEBI" id="CHEBI:57540"/>
    </cofactor>
</comment>
<keyword evidence="9" id="KW-0472">Membrane</keyword>
<evidence type="ECO:0000313" key="16">
    <source>
        <dbReference type="Proteomes" id="UP000009374"/>
    </source>
</evidence>
<dbReference type="EMBL" id="GG693884">
    <property type="protein sequence ID" value="EES51875.1"/>
    <property type="molecule type" value="Genomic_DNA"/>
</dbReference>
<dbReference type="CDD" id="cd05230">
    <property type="entry name" value="UGD_SDR_e"/>
    <property type="match status" value="1"/>
</dbReference>
<evidence type="ECO:0000256" key="13">
    <source>
        <dbReference type="SAM" id="MobiDB-lite"/>
    </source>
</evidence>
<dbReference type="Pfam" id="PF01370">
    <property type="entry name" value="Epimerase"/>
    <property type="match status" value="1"/>
</dbReference>
<dbReference type="FunFam" id="3.40.50.720:FF:000065">
    <property type="entry name" value="UDP-glucuronic acid decarboxylase 1"/>
    <property type="match status" value="1"/>
</dbReference>
<feature type="domain" description="NAD-dependent epimerase/dehydratase" evidence="14">
    <location>
        <begin position="17"/>
        <end position="251"/>
    </location>
</feature>
<keyword evidence="8" id="KW-0333">Golgi apparatus</keyword>
<dbReference type="GO" id="GO:0005737">
    <property type="term" value="C:cytoplasm"/>
    <property type="evidence" value="ECO:0007669"/>
    <property type="project" value="TreeGrafter"/>
</dbReference>
<dbReference type="GO" id="GO:0042732">
    <property type="term" value="P:D-xylose metabolic process"/>
    <property type="evidence" value="ECO:0007669"/>
    <property type="project" value="InterPro"/>
</dbReference>
<evidence type="ECO:0000256" key="5">
    <source>
        <dbReference type="ARBA" id="ARBA00022968"/>
    </source>
</evidence>
<keyword evidence="6" id="KW-1133">Transmembrane helix</keyword>
<evidence type="ECO:0000256" key="8">
    <source>
        <dbReference type="ARBA" id="ARBA00023034"/>
    </source>
</evidence>
<keyword evidence="10" id="KW-0325">Glycoprotein</keyword>
<sequence length="342" mass="37417">MTVFASEMMGGYAGERVLVTGGAGFVGSHLCDRLLALGSRVDVLDDLSTGSAANIPLGIGRFIERDVSASDPLPDYDVIFHLACPASPPRYQADPVATFRTAVFGTVRMLEEAWRTGARILIASTSEIYGDPQEHPQKESYWGHVNPIGLRSCYDEGKRAAETVATDYRRKYGIDLRMVRIFNTYGPRMDPFDGRVVSNFIRQGLLGLPLTLYGDGSQTRSFCFVSDLVEGILRLGALPDEPGREAPVNLGNPGEFTIGELADIVEEVLGSSLGRVNHPLPSDDPRRRRPDIARAEHLLGWSPQVPLRQGIALTVENFRGRPEELLSDRNPSSAPRQGAPSR</sequence>
<evidence type="ECO:0000256" key="12">
    <source>
        <dbReference type="ARBA" id="ARBA00037859"/>
    </source>
</evidence>
<proteinExistence type="predicted"/>
<evidence type="ECO:0000256" key="10">
    <source>
        <dbReference type="ARBA" id="ARBA00023180"/>
    </source>
</evidence>
<keyword evidence="16" id="KW-1185">Reference proteome</keyword>
<gene>
    <name evidence="15" type="ORF">UBAL3_95450095</name>
</gene>
<dbReference type="GO" id="GO:0048040">
    <property type="term" value="F:UDP-glucuronate decarboxylase activity"/>
    <property type="evidence" value="ECO:0007669"/>
    <property type="project" value="TreeGrafter"/>
</dbReference>
<dbReference type="PANTHER" id="PTHR43078">
    <property type="entry name" value="UDP-GLUCURONIC ACID DECARBOXYLASE-RELATED"/>
    <property type="match status" value="1"/>
</dbReference>